<accession>A0A517ZGC1</accession>
<dbReference type="AlphaFoldDB" id="A0A517ZGC1"/>
<keyword evidence="5" id="KW-1185">Reference proteome</keyword>
<dbReference type="GO" id="GO:0006313">
    <property type="term" value="P:DNA transposition"/>
    <property type="evidence" value="ECO:0007669"/>
    <property type="project" value="InterPro"/>
</dbReference>
<reference evidence="4 5" key="1">
    <citation type="submission" date="2019-02" db="EMBL/GenBank/DDBJ databases">
        <title>Deep-cultivation of Planctomycetes and their phenomic and genomic characterization uncovers novel biology.</title>
        <authorList>
            <person name="Wiegand S."/>
            <person name="Jogler M."/>
            <person name="Boedeker C."/>
            <person name="Pinto D."/>
            <person name="Vollmers J."/>
            <person name="Rivas-Marin E."/>
            <person name="Kohn T."/>
            <person name="Peeters S.H."/>
            <person name="Heuer A."/>
            <person name="Rast P."/>
            <person name="Oberbeckmann S."/>
            <person name="Bunk B."/>
            <person name="Jeske O."/>
            <person name="Meyerdierks A."/>
            <person name="Storesund J.E."/>
            <person name="Kallscheuer N."/>
            <person name="Luecker S."/>
            <person name="Lage O.M."/>
            <person name="Pohl T."/>
            <person name="Merkel B.J."/>
            <person name="Hornburger P."/>
            <person name="Mueller R.-W."/>
            <person name="Bruemmer F."/>
            <person name="Labrenz M."/>
            <person name="Spormann A.M."/>
            <person name="Op den Camp H."/>
            <person name="Overmann J."/>
            <person name="Amann R."/>
            <person name="Jetten M.S.M."/>
            <person name="Mascher T."/>
            <person name="Medema M.H."/>
            <person name="Devos D.P."/>
            <person name="Kaster A.-K."/>
            <person name="Ovreas L."/>
            <person name="Rohde M."/>
            <person name="Galperin M.Y."/>
            <person name="Jogler C."/>
        </authorList>
    </citation>
    <scope>NUCLEOTIDE SEQUENCE [LARGE SCALE GENOMIC DNA]</scope>
    <source>
        <strain evidence="4 5">Mal4</strain>
    </source>
</reference>
<dbReference type="InterPro" id="IPR002525">
    <property type="entry name" value="Transp_IS110-like_N"/>
</dbReference>
<dbReference type="Proteomes" id="UP000320496">
    <property type="component" value="Chromosome"/>
</dbReference>
<feature type="coiled-coil region" evidence="1">
    <location>
        <begin position="191"/>
        <end position="218"/>
    </location>
</feature>
<dbReference type="PANTHER" id="PTHR33055">
    <property type="entry name" value="TRANSPOSASE FOR INSERTION SEQUENCE ELEMENT IS1111A"/>
    <property type="match status" value="1"/>
</dbReference>
<dbReference type="InterPro" id="IPR003346">
    <property type="entry name" value="Transposase_20"/>
</dbReference>
<dbReference type="PANTHER" id="PTHR33055:SF13">
    <property type="entry name" value="TRANSPOSASE"/>
    <property type="match status" value="1"/>
</dbReference>
<feature type="domain" description="Transposase IS116/IS110/IS902 C-terminal" evidence="3">
    <location>
        <begin position="223"/>
        <end position="306"/>
    </location>
</feature>
<dbReference type="Pfam" id="PF01548">
    <property type="entry name" value="DEDD_Tnp_IS110"/>
    <property type="match status" value="1"/>
</dbReference>
<dbReference type="EMBL" id="CP036275">
    <property type="protein sequence ID" value="QDU41533.1"/>
    <property type="molecule type" value="Genomic_DNA"/>
</dbReference>
<keyword evidence="1" id="KW-0175">Coiled coil</keyword>
<protein>
    <submittedName>
        <fullName evidence="4">Transposase IS116/IS110/IS902 family protein</fullName>
    </submittedName>
</protein>
<evidence type="ECO:0000259" key="2">
    <source>
        <dbReference type="Pfam" id="PF01548"/>
    </source>
</evidence>
<dbReference type="RefSeq" id="WP_145373060.1">
    <property type="nucleotide sequence ID" value="NZ_CP036275.1"/>
</dbReference>
<organism evidence="4 5">
    <name type="scientific">Maioricimonas rarisocia</name>
    <dbReference type="NCBI Taxonomy" id="2528026"/>
    <lineage>
        <taxon>Bacteria</taxon>
        <taxon>Pseudomonadati</taxon>
        <taxon>Planctomycetota</taxon>
        <taxon>Planctomycetia</taxon>
        <taxon>Planctomycetales</taxon>
        <taxon>Planctomycetaceae</taxon>
        <taxon>Maioricimonas</taxon>
    </lineage>
</organism>
<name>A0A517ZGC1_9PLAN</name>
<evidence type="ECO:0000313" key="4">
    <source>
        <dbReference type="EMBL" id="QDU41533.1"/>
    </source>
</evidence>
<evidence type="ECO:0000313" key="5">
    <source>
        <dbReference type="Proteomes" id="UP000320496"/>
    </source>
</evidence>
<feature type="domain" description="Transposase IS110-like N-terminal" evidence="2">
    <location>
        <begin position="8"/>
        <end position="158"/>
    </location>
</feature>
<dbReference type="GO" id="GO:0004803">
    <property type="term" value="F:transposase activity"/>
    <property type="evidence" value="ECO:0007669"/>
    <property type="project" value="InterPro"/>
</dbReference>
<dbReference type="OrthoDB" id="8261795at2"/>
<gene>
    <name evidence="4" type="ORF">Mal4_59010</name>
</gene>
<dbReference type="KEGG" id="mri:Mal4_59010"/>
<dbReference type="NCBIfam" id="NF033542">
    <property type="entry name" value="transpos_IS110"/>
    <property type="match status" value="1"/>
</dbReference>
<dbReference type="InterPro" id="IPR047650">
    <property type="entry name" value="Transpos_IS110"/>
</dbReference>
<evidence type="ECO:0000259" key="3">
    <source>
        <dbReference type="Pfam" id="PF02371"/>
    </source>
</evidence>
<dbReference type="GO" id="GO:0003677">
    <property type="term" value="F:DNA binding"/>
    <property type="evidence" value="ECO:0007669"/>
    <property type="project" value="InterPro"/>
</dbReference>
<proteinExistence type="predicted"/>
<dbReference type="Pfam" id="PF02371">
    <property type="entry name" value="Transposase_20"/>
    <property type="match status" value="1"/>
</dbReference>
<evidence type="ECO:0000256" key="1">
    <source>
        <dbReference type="SAM" id="Coils"/>
    </source>
</evidence>
<sequence>MSTVARFVGLDYHDDSVRVCVMDSQGNVLASRDVDNHWCDVASLVEHTLPDGCEQFTVEASLEACNGAAHLAHELIERAGWSVRLGHAGIVNRMKQNPDKSDKADAFILADLVRIGYLPRVWLAPQEIQDLRTLVRLRTQYVKRQTEIKLRIRALLRGLRLKAPKDINPWTRAWLAWLKATEMNEITTFVRDEHIEELERIKEKIGRVEAQLKKVTKGDAVVARLLSLDGVGWITAITMRAEIAHFERFNSGKQLARYCGVTPRNASSGKRQADAGLVKAGNNHLRQVLIQAAHRLINFDPHWKAFAHRLKKQGKEYNVIVAAVANRWVRRLYHHMQPERLLSP</sequence>